<comment type="subcellular location">
    <subcellularLocation>
        <location evidence="1">Secreted</location>
    </subcellularLocation>
</comment>
<proteinExistence type="predicted"/>
<dbReference type="Proteomes" id="UP001434883">
    <property type="component" value="Unassembled WGS sequence"/>
</dbReference>
<organism evidence="7 8">
    <name type="scientific">Xenoophorus captivus</name>
    <dbReference type="NCBI Taxonomy" id="1517983"/>
    <lineage>
        <taxon>Eukaryota</taxon>
        <taxon>Metazoa</taxon>
        <taxon>Chordata</taxon>
        <taxon>Craniata</taxon>
        <taxon>Vertebrata</taxon>
        <taxon>Euteleostomi</taxon>
        <taxon>Actinopterygii</taxon>
        <taxon>Neopterygii</taxon>
        <taxon>Teleostei</taxon>
        <taxon>Neoteleostei</taxon>
        <taxon>Acanthomorphata</taxon>
        <taxon>Ovalentaria</taxon>
        <taxon>Atherinomorphae</taxon>
        <taxon>Cyprinodontiformes</taxon>
        <taxon>Goodeidae</taxon>
        <taxon>Xenoophorus</taxon>
    </lineage>
</organism>
<evidence type="ECO:0000256" key="5">
    <source>
        <dbReference type="SAM" id="SignalP"/>
    </source>
</evidence>
<evidence type="ECO:0000259" key="6">
    <source>
        <dbReference type="PROSITE" id="PS51461"/>
    </source>
</evidence>
<evidence type="ECO:0000256" key="3">
    <source>
        <dbReference type="ARBA" id="ARBA00023119"/>
    </source>
</evidence>
<feature type="domain" description="Fibrillar collagen NC1" evidence="6">
    <location>
        <begin position="191"/>
        <end position="241"/>
    </location>
</feature>
<protein>
    <recommendedName>
        <fullName evidence="6">Fibrillar collagen NC1 domain-containing protein</fullName>
    </recommendedName>
</protein>
<gene>
    <name evidence="7" type="ORF">XENOCAPTIV_015483</name>
</gene>
<dbReference type="PROSITE" id="PS51461">
    <property type="entry name" value="NC1_FIB"/>
    <property type="match status" value="1"/>
</dbReference>
<dbReference type="Pfam" id="PF01410">
    <property type="entry name" value="COLFI"/>
    <property type="match status" value="1"/>
</dbReference>
<feature type="region of interest" description="Disordered" evidence="4">
    <location>
        <begin position="137"/>
        <end position="190"/>
    </location>
</feature>
<keyword evidence="2" id="KW-0964">Secreted</keyword>
<evidence type="ECO:0000256" key="4">
    <source>
        <dbReference type="SAM" id="MobiDB-lite"/>
    </source>
</evidence>
<feature type="non-terminal residue" evidence="7">
    <location>
        <position position="1"/>
    </location>
</feature>
<keyword evidence="3" id="KW-0176">Collagen</keyword>
<evidence type="ECO:0000313" key="8">
    <source>
        <dbReference type="Proteomes" id="UP001434883"/>
    </source>
</evidence>
<feature type="chain" id="PRO_5046435485" description="Fibrillar collagen NC1 domain-containing protein" evidence="5">
    <location>
        <begin position="23"/>
        <end position="241"/>
    </location>
</feature>
<comment type="caution">
    <text evidence="7">The sequence shown here is derived from an EMBL/GenBank/DDBJ whole genome shotgun (WGS) entry which is preliminary data.</text>
</comment>
<dbReference type="EMBL" id="JAHRIN010020012">
    <property type="protein sequence ID" value="MEQ2198616.1"/>
    <property type="molecule type" value="Genomic_DNA"/>
</dbReference>
<accession>A0ABV0QS05</accession>
<keyword evidence="8" id="KW-1185">Reference proteome</keyword>
<dbReference type="InterPro" id="IPR000885">
    <property type="entry name" value="Fib_collagen_C"/>
</dbReference>
<sequence length="241" mass="26677">GALVPLVLWEMWVLLVFRECQENEEYLVLLGPRVTGEQLVTKDQKVHLETMVQEGNLDPKGQPDLQVPEEHRGQEVTLVPSVLLGLLDPRVLMVNLESRESPGSPAKKEMLVLQDLRVQLEPQDREALWVSPVREENVGCQGPAGSDGPPGKDGVLGQRDYDSGPPPPPEFSEDEALPNSNSSTIIMPVDPGVQATLKALSSQIDSMKSPDGSRKHPARTCDDLKRCYPMKKSGMFQRRQN</sequence>
<dbReference type="Gene3D" id="2.60.120.1000">
    <property type="match status" value="1"/>
</dbReference>
<evidence type="ECO:0000313" key="7">
    <source>
        <dbReference type="EMBL" id="MEQ2198616.1"/>
    </source>
</evidence>
<keyword evidence="5" id="KW-0732">Signal</keyword>
<evidence type="ECO:0000256" key="2">
    <source>
        <dbReference type="ARBA" id="ARBA00022525"/>
    </source>
</evidence>
<name>A0ABV0QS05_9TELE</name>
<feature type="signal peptide" evidence="5">
    <location>
        <begin position="1"/>
        <end position="22"/>
    </location>
</feature>
<evidence type="ECO:0000256" key="1">
    <source>
        <dbReference type="ARBA" id="ARBA00004613"/>
    </source>
</evidence>
<reference evidence="7 8" key="1">
    <citation type="submission" date="2021-06" db="EMBL/GenBank/DDBJ databases">
        <authorList>
            <person name="Palmer J.M."/>
        </authorList>
    </citation>
    <scope>NUCLEOTIDE SEQUENCE [LARGE SCALE GENOMIC DNA]</scope>
    <source>
        <strain evidence="7 8">XC_2019</strain>
        <tissue evidence="7">Muscle</tissue>
    </source>
</reference>